<proteinExistence type="inferred from homology"/>
<evidence type="ECO:0000313" key="9">
    <source>
        <dbReference type="EMBL" id="GMM37156.1"/>
    </source>
</evidence>
<protein>
    <submittedName>
        <fullName evidence="9">Lem3 protein</fullName>
    </submittedName>
</protein>
<sequence>MGLIKRKNNDSDDVDSISDYEKEPEEKVKSRRPGDNAFRQQRLKAYNPIITTKTVIPLFLLFAVVFVPLGAAMLYGSNQVQDLVIDYEQCENMANADYFTEIPEEYFEYNFKTPITEKPQWKLVTNASESDPVENKICQVQFPVPNDIDGPVYFFYQLENFYANHRRYVISYCELQLNGEPSSVHVVKDTIGQNCQPMSTDPASGLIYYPCGLIANAMFNDTFTYPAAINGTSDDYVMTQKGIAWSTDKNRLKKTQYNASQIVPPPNWVKKFPDGYNDDNIPDISTWEEFQNWMHPAGLSKFSILYFRNDDDQLKAGSYQVNIGLHWPVLPFNGKKAFYISTRSVLGGKNSFLGIAWIVGGGLCFVLGLVFLVIHLISPRKMGDTSLLSWNKEKQHAE</sequence>
<keyword evidence="5 6" id="KW-0472">Membrane</keyword>
<accession>A0AAV5QRD6</accession>
<keyword evidence="10" id="KW-1185">Reference proteome</keyword>
<evidence type="ECO:0000256" key="7">
    <source>
        <dbReference type="SAM" id="MobiDB-lite"/>
    </source>
</evidence>
<keyword evidence="4 8" id="KW-1133">Transmembrane helix</keyword>
<dbReference type="GO" id="GO:0005794">
    <property type="term" value="C:Golgi apparatus"/>
    <property type="evidence" value="ECO:0007669"/>
    <property type="project" value="TreeGrafter"/>
</dbReference>
<comment type="similarity">
    <text evidence="2 6">Belongs to the CDC50/LEM3 family.</text>
</comment>
<dbReference type="GO" id="GO:0045332">
    <property type="term" value="P:phospholipid translocation"/>
    <property type="evidence" value="ECO:0007669"/>
    <property type="project" value="UniProtKB-UniRule"/>
</dbReference>
<comment type="subcellular location">
    <subcellularLocation>
        <location evidence="1">Membrane</location>
    </subcellularLocation>
</comment>
<dbReference type="GeneID" id="90075131"/>
<evidence type="ECO:0000256" key="4">
    <source>
        <dbReference type="ARBA" id="ARBA00022989"/>
    </source>
</evidence>
<gene>
    <name evidence="9" type="ORF">DASC09_044810</name>
</gene>
<organism evidence="9 10">
    <name type="scientific">Saccharomycopsis crataegensis</name>
    <dbReference type="NCBI Taxonomy" id="43959"/>
    <lineage>
        <taxon>Eukaryota</taxon>
        <taxon>Fungi</taxon>
        <taxon>Dikarya</taxon>
        <taxon>Ascomycota</taxon>
        <taxon>Saccharomycotina</taxon>
        <taxon>Saccharomycetes</taxon>
        <taxon>Saccharomycopsidaceae</taxon>
        <taxon>Saccharomycopsis</taxon>
    </lineage>
</organism>
<dbReference type="GO" id="GO:0005886">
    <property type="term" value="C:plasma membrane"/>
    <property type="evidence" value="ECO:0007669"/>
    <property type="project" value="TreeGrafter"/>
</dbReference>
<evidence type="ECO:0000256" key="2">
    <source>
        <dbReference type="ARBA" id="ARBA00009457"/>
    </source>
</evidence>
<name>A0AAV5QRD6_9ASCO</name>
<dbReference type="PANTHER" id="PTHR10926">
    <property type="entry name" value="CELL CYCLE CONTROL PROTEIN 50"/>
    <property type="match status" value="1"/>
</dbReference>
<dbReference type="PANTHER" id="PTHR10926:SF20">
    <property type="entry name" value="PHOSPHOLIPID-TRANSPORTING ATPASE ACCESSORY SUBUNIT LEM3"/>
    <property type="match status" value="1"/>
</dbReference>
<dbReference type="InterPro" id="IPR005045">
    <property type="entry name" value="CDC50/LEM3_fam"/>
</dbReference>
<dbReference type="EMBL" id="BTFZ01000011">
    <property type="protein sequence ID" value="GMM37156.1"/>
    <property type="molecule type" value="Genomic_DNA"/>
</dbReference>
<evidence type="ECO:0000256" key="1">
    <source>
        <dbReference type="ARBA" id="ARBA00004370"/>
    </source>
</evidence>
<feature type="transmembrane region" description="Helical" evidence="8">
    <location>
        <begin position="54"/>
        <end position="75"/>
    </location>
</feature>
<dbReference type="PIRSF" id="PIRSF015840">
    <property type="entry name" value="DUF284_TM_euk"/>
    <property type="match status" value="1"/>
</dbReference>
<feature type="transmembrane region" description="Helical" evidence="8">
    <location>
        <begin position="352"/>
        <end position="377"/>
    </location>
</feature>
<comment type="caution">
    <text evidence="9">The sequence shown here is derived from an EMBL/GenBank/DDBJ whole genome shotgun (WGS) entry which is preliminary data.</text>
</comment>
<evidence type="ECO:0000313" key="10">
    <source>
        <dbReference type="Proteomes" id="UP001360560"/>
    </source>
</evidence>
<dbReference type="AlphaFoldDB" id="A0AAV5QRD6"/>
<feature type="region of interest" description="Disordered" evidence="7">
    <location>
        <begin position="1"/>
        <end position="34"/>
    </location>
</feature>
<evidence type="ECO:0000256" key="5">
    <source>
        <dbReference type="ARBA" id="ARBA00023136"/>
    </source>
</evidence>
<reference evidence="9 10" key="1">
    <citation type="journal article" date="2023" name="Elife">
        <title>Identification of key yeast species and microbe-microbe interactions impacting larval growth of Drosophila in the wild.</title>
        <authorList>
            <person name="Mure A."/>
            <person name="Sugiura Y."/>
            <person name="Maeda R."/>
            <person name="Honda K."/>
            <person name="Sakurai N."/>
            <person name="Takahashi Y."/>
            <person name="Watada M."/>
            <person name="Katoh T."/>
            <person name="Gotoh A."/>
            <person name="Gotoh Y."/>
            <person name="Taniguchi I."/>
            <person name="Nakamura K."/>
            <person name="Hayashi T."/>
            <person name="Katayama T."/>
            <person name="Uemura T."/>
            <person name="Hattori Y."/>
        </authorList>
    </citation>
    <scope>NUCLEOTIDE SEQUENCE [LARGE SCALE GENOMIC DNA]</scope>
    <source>
        <strain evidence="9 10">SC-9</strain>
    </source>
</reference>
<dbReference type="Proteomes" id="UP001360560">
    <property type="component" value="Unassembled WGS sequence"/>
</dbReference>
<evidence type="ECO:0000256" key="3">
    <source>
        <dbReference type="ARBA" id="ARBA00022692"/>
    </source>
</evidence>
<keyword evidence="3 8" id="KW-0812">Transmembrane</keyword>
<dbReference type="GO" id="GO:0005783">
    <property type="term" value="C:endoplasmic reticulum"/>
    <property type="evidence" value="ECO:0007669"/>
    <property type="project" value="TreeGrafter"/>
</dbReference>
<dbReference type="Pfam" id="PF03381">
    <property type="entry name" value="CDC50"/>
    <property type="match status" value="1"/>
</dbReference>
<feature type="compositionally biased region" description="Basic and acidic residues" evidence="7">
    <location>
        <begin position="19"/>
        <end position="34"/>
    </location>
</feature>
<dbReference type="RefSeq" id="XP_064854152.1">
    <property type="nucleotide sequence ID" value="XM_064998080.1"/>
</dbReference>
<evidence type="ECO:0000256" key="8">
    <source>
        <dbReference type="SAM" id="Phobius"/>
    </source>
</evidence>
<evidence type="ECO:0000256" key="6">
    <source>
        <dbReference type="PIRNR" id="PIRNR015840"/>
    </source>
</evidence>